<reference evidence="8" key="1">
    <citation type="journal article" date="2024" name="IScience">
        <title>Strigolactones Initiate the Formation of Haustorium-like Structures in Castilleja.</title>
        <authorList>
            <person name="Buerger M."/>
            <person name="Peterson D."/>
            <person name="Chory J."/>
        </authorList>
    </citation>
    <scope>NUCLEOTIDE SEQUENCE [LARGE SCALE GENOMIC DNA]</scope>
</reference>
<dbReference type="AlphaFoldDB" id="A0ABD3DQ58"/>
<evidence type="ECO:0000313" key="8">
    <source>
        <dbReference type="Proteomes" id="UP001632038"/>
    </source>
</evidence>
<proteinExistence type="predicted"/>
<evidence type="ECO:0000259" key="6">
    <source>
        <dbReference type="Pfam" id="PF06839"/>
    </source>
</evidence>
<keyword evidence="2" id="KW-0863">Zinc-finger</keyword>
<keyword evidence="4" id="KW-0175">Coiled coil</keyword>
<name>A0ABD3DQ58_9LAMI</name>
<feature type="transmembrane region" description="Helical" evidence="5">
    <location>
        <begin position="97"/>
        <end position="114"/>
    </location>
</feature>
<keyword evidence="5" id="KW-0472">Membrane</keyword>
<accession>A0ABD3DQ58</accession>
<gene>
    <name evidence="7" type="ORF">CASFOL_014287</name>
</gene>
<evidence type="ECO:0000313" key="7">
    <source>
        <dbReference type="EMBL" id="KAL3643472.1"/>
    </source>
</evidence>
<feature type="domain" description="GRF-type" evidence="6">
    <location>
        <begin position="12"/>
        <end position="48"/>
    </location>
</feature>
<dbReference type="GO" id="GO:0008270">
    <property type="term" value="F:zinc ion binding"/>
    <property type="evidence" value="ECO:0007669"/>
    <property type="project" value="UniProtKB-KW"/>
</dbReference>
<evidence type="ECO:0000256" key="2">
    <source>
        <dbReference type="ARBA" id="ARBA00022771"/>
    </source>
</evidence>
<keyword evidence="5" id="KW-1133">Transmembrane helix</keyword>
<dbReference type="PANTHER" id="PTHR33248">
    <property type="entry name" value="ZINC ION-BINDING PROTEIN"/>
    <property type="match status" value="1"/>
</dbReference>
<evidence type="ECO:0000256" key="3">
    <source>
        <dbReference type="ARBA" id="ARBA00022833"/>
    </source>
</evidence>
<feature type="coiled-coil region" evidence="4">
    <location>
        <begin position="73"/>
        <end position="100"/>
    </location>
</feature>
<organism evidence="7 8">
    <name type="scientific">Castilleja foliolosa</name>
    <dbReference type="NCBI Taxonomy" id="1961234"/>
    <lineage>
        <taxon>Eukaryota</taxon>
        <taxon>Viridiplantae</taxon>
        <taxon>Streptophyta</taxon>
        <taxon>Embryophyta</taxon>
        <taxon>Tracheophyta</taxon>
        <taxon>Spermatophyta</taxon>
        <taxon>Magnoliopsida</taxon>
        <taxon>eudicotyledons</taxon>
        <taxon>Gunneridae</taxon>
        <taxon>Pentapetalae</taxon>
        <taxon>asterids</taxon>
        <taxon>lamiids</taxon>
        <taxon>Lamiales</taxon>
        <taxon>Orobanchaceae</taxon>
        <taxon>Pedicularideae</taxon>
        <taxon>Castillejinae</taxon>
        <taxon>Castilleja</taxon>
    </lineage>
</organism>
<keyword evidence="3" id="KW-0862">Zinc</keyword>
<dbReference type="Proteomes" id="UP001632038">
    <property type="component" value="Unassembled WGS sequence"/>
</dbReference>
<sequence>MSSGSSAAGNVICKCGKLAKLRTSSTRGNPGRKFHGCVDWKIGGCNFYYTVILGLHRSLIEREVEIKKLSEENLEFKALLADADMKLKKIEKEKQGLRRRMLISWVFFVVLWLMK</sequence>
<evidence type="ECO:0000256" key="5">
    <source>
        <dbReference type="SAM" id="Phobius"/>
    </source>
</evidence>
<evidence type="ECO:0000256" key="4">
    <source>
        <dbReference type="SAM" id="Coils"/>
    </source>
</evidence>
<evidence type="ECO:0000256" key="1">
    <source>
        <dbReference type="ARBA" id="ARBA00022723"/>
    </source>
</evidence>
<dbReference type="Pfam" id="PF06839">
    <property type="entry name" value="Zn_ribbon_GRF"/>
    <property type="match status" value="1"/>
</dbReference>
<dbReference type="InterPro" id="IPR010666">
    <property type="entry name" value="Znf_GRF"/>
</dbReference>
<protein>
    <recommendedName>
        <fullName evidence="6">GRF-type domain-containing protein</fullName>
    </recommendedName>
</protein>
<keyword evidence="1" id="KW-0479">Metal-binding</keyword>
<comment type="caution">
    <text evidence="7">The sequence shown here is derived from an EMBL/GenBank/DDBJ whole genome shotgun (WGS) entry which is preliminary data.</text>
</comment>
<keyword evidence="5" id="KW-0812">Transmembrane</keyword>
<dbReference type="EMBL" id="JAVIJP010000016">
    <property type="protein sequence ID" value="KAL3643472.1"/>
    <property type="molecule type" value="Genomic_DNA"/>
</dbReference>
<keyword evidence="8" id="KW-1185">Reference proteome</keyword>